<keyword evidence="3" id="KW-1185">Reference proteome</keyword>
<dbReference type="AlphaFoldDB" id="A0A6S7J0E2"/>
<gene>
    <name evidence="2" type="ORF">PACLA_8A020727</name>
</gene>
<reference evidence="2" key="1">
    <citation type="submission" date="2020-04" db="EMBL/GenBank/DDBJ databases">
        <authorList>
            <person name="Alioto T."/>
            <person name="Alioto T."/>
            <person name="Gomez Garrido J."/>
        </authorList>
    </citation>
    <scope>NUCLEOTIDE SEQUENCE</scope>
    <source>
        <strain evidence="2">A484AB</strain>
    </source>
</reference>
<organism evidence="2 3">
    <name type="scientific">Paramuricea clavata</name>
    <name type="common">Red gorgonian</name>
    <name type="synonym">Violescent sea-whip</name>
    <dbReference type="NCBI Taxonomy" id="317549"/>
    <lineage>
        <taxon>Eukaryota</taxon>
        <taxon>Metazoa</taxon>
        <taxon>Cnidaria</taxon>
        <taxon>Anthozoa</taxon>
        <taxon>Octocorallia</taxon>
        <taxon>Malacalcyonacea</taxon>
        <taxon>Plexauridae</taxon>
        <taxon>Paramuricea</taxon>
    </lineage>
</organism>
<feature type="compositionally biased region" description="Polar residues" evidence="1">
    <location>
        <begin position="8"/>
        <end position="26"/>
    </location>
</feature>
<evidence type="ECO:0000313" key="3">
    <source>
        <dbReference type="Proteomes" id="UP001152795"/>
    </source>
</evidence>
<dbReference type="Proteomes" id="UP001152795">
    <property type="component" value="Unassembled WGS sequence"/>
</dbReference>
<proteinExistence type="predicted"/>
<feature type="region of interest" description="Disordered" evidence="1">
    <location>
        <begin position="1"/>
        <end position="28"/>
    </location>
</feature>
<comment type="caution">
    <text evidence="2">The sequence shown here is derived from an EMBL/GenBank/DDBJ whole genome shotgun (WGS) entry which is preliminary data.</text>
</comment>
<evidence type="ECO:0000256" key="1">
    <source>
        <dbReference type="SAM" id="MobiDB-lite"/>
    </source>
</evidence>
<protein>
    <submittedName>
        <fullName evidence="2">Uncharacterized protein</fullName>
    </submittedName>
</protein>
<evidence type="ECO:0000313" key="2">
    <source>
        <dbReference type="EMBL" id="CAB4025266.1"/>
    </source>
</evidence>
<accession>A0A6S7J0E2</accession>
<sequence length="140" mass="15730">MDTVNKDMFTSPSLSDDATANSNDANSHVRHESFAIEDTLGNCKNIERKQNQVNINMFSDSNVTEVARNIQALLAAEKHKESLSSLQTDKNFIEHDYAVLEDQVEIKDQINSFLAAGGVHSRHNHSFEVLRLVSYSTHLK</sequence>
<dbReference type="EMBL" id="CACRXK020013510">
    <property type="protein sequence ID" value="CAB4025266.1"/>
    <property type="molecule type" value="Genomic_DNA"/>
</dbReference>
<name>A0A6S7J0E2_PARCT</name>